<evidence type="ECO:0000259" key="2">
    <source>
        <dbReference type="Pfam" id="PF01370"/>
    </source>
</evidence>
<dbReference type="InterPro" id="IPR036291">
    <property type="entry name" value="NAD(P)-bd_dom_sf"/>
</dbReference>
<comment type="similarity">
    <text evidence="1">Belongs to the NAD(P)-dependent epimerase/dehydratase family.</text>
</comment>
<feature type="non-terminal residue" evidence="3">
    <location>
        <position position="165"/>
    </location>
</feature>
<dbReference type="EMBL" id="UINC01140827">
    <property type="protein sequence ID" value="SVD28195.1"/>
    <property type="molecule type" value="Genomic_DNA"/>
</dbReference>
<gene>
    <name evidence="3" type="ORF">METZ01_LOCUS381049</name>
</gene>
<dbReference type="CDD" id="cd08946">
    <property type="entry name" value="SDR_e"/>
    <property type="match status" value="1"/>
</dbReference>
<evidence type="ECO:0000313" key="3">
    <source>
        <dbReference type="EMBL" id="SVD28195.1"/>
    </source>
</evidence>
<name>A0A382U2P9_9ZZZZ</name>
<feature type="domain" description="NAD-dependent epimerase/dehydratase" evidence="2">
    <location>
        <begin position="33"/>
        <end position="163"/>
    </location>
</feature>
<accession>A0A382U2P9</accession>
<dbReference type="Gene3D" id="3.40.50.720">
    <property type="entry name" value="NAD(P)-binding Rossmann-like Domain"/>
    <property type="match status" value="1"/>
</dbReference>
<evidence type="ECO:0000256" key="1">
    <source>
        <dbReference type="ARBA" id="ARBA00007637"/>
    </source>
</evidence>
<dbReference type="Pfam" id="PF01370">
    <property type="entry name" value="Epimerase"/>
    <property type="match status" value="1"/>
</dbReference>
<protein>
    <recommendedName>
        <fullName evidence="2">NAD-dependent epimerase/dehydratase domain-containing protein</fullName>
    </recommendedName>
</protein>
<sequence>MIEHLSGLKHINIRNIYVLDNFLTQRYCSLFNNKFKKIKFYEVNILKDNIEYFFKNFKISYVVHLAAITDATNSFNIENDLFKNNLGSTKIISRLCEKFNAKMIFISSTSIYGKNNSIVDENTEKKFLKPQSPYASCKLKEEDYLLKRFEKNNLKIVIFRFGTIC</sequence>
<dbReference type="InterPro" id="IPR001509">
    <property type="entry name" value="Epimerase_deHydtase"/>
</dbReference>
<reference evidence="3" key="1">
    <citation type="submission" date="2018-05" db="EMBL/GenBank/DDBJ databases">
        <authorList>
            <person name="Lanie J.A."/>
            <person name="Ng W.-L."/>
            <person name="Kazmierczak K.M."/>
            <person name="Andrzejewski T.M."/>
            <person name="Davidsen T.M."/>
            <person name="Wayne K.J."/>
            <person name="Tettelin H."/>
            <person name="Glass J.I."/>
            <person name="Rusch D."/>
            <person name="Podicherti R."/>
            <person name="Tsui H.-C.T."/>
            <person name="Winkler M.E."/>
        </authorList>
    </citation>
    <scope>NUCLEOTIDE SEQUENCE</scope>
</reference>
<organism evidence="3">
    <name type="scientific">marine metagenome</name>
    <dbReference type="NCBI Taxonomy" id="408172"/>
    <lineage>
        <taxon>unclassified sequences</taxon>
        <taxon>metagenomes</taxon>
        <taxon>ecological metagenomes</taxon>
    </lineage>
</organism>
<dbReference type="SUPFAM" id="SSF51735">
    <property type="entry name" value="NAD(P)-binding Rossmann-fold domains"/>
    <property type="match status" value="1"/>
</dbReference>
<dbReference type="PANTHER" id="PTHR43000">
    <property type="entry name" value="DTDP-D-GLUCOSE 4,6-DEHYDRATASE-RELATED"/>
    <property type="match status" value="1"/>
</dbReference>
<dbReference type="AlphaFoldDB" id="A0A382U2P9"/>
<proteinExistence type="inferred from homology"/>